<evidence type="ECO:0000256" key="1">
    <source>
        <dbReference type="SAM" id="MobiDB-lite"/>
    </source>
</evidence>
<feature type="transmembrane region" description="Helical" evidence="2">
    <location>
        <begin position="116"/>
        <end position="140"/>
    </location>
</feature>
<dbReference type="EMBL" id="PDJC01000001">
    <property type="protein sequence ID" value="PFG16698.1"/>
    <property type="molecule type" value="Genomic_DNA"/>
</dbReference>
<feature type="compositionally biased region" description="Pro residues" evidence="1">
    <location>
        <begin position="341"/>
        <end position="365"/>
    </location>
</feature>
<organism evidence="4 5">
    <name type="scientific">Propionicimonas paludicola</name>
    <dbReference type="NCBI Taxonomy" id="185243"/>
    <lineage>
        <taxon>Bacteria</taxon>
        <taxon>Bacillati</taxon>
        <taxon>Actinomycetota</taxon>
        <taxon>Actinomycetes</taxon>
        <taxon>Propionibacteriales</taxon>
        <taxon>Nocardioidaceae</taxon>
        <taxon>Propionicimonas</taxon>
    </lineage>
</organism>
<reference evidence="4 5" key="1">
    <citation type="submission" date="2017-10" db="EMBL/GenBank/DDBJ databases">
        <title>Sequencing the genomes of 1000 actinobacteria strains.</title>
        <authorList>
            <person name="Klenk H.-P."/>
        </authorList>
    </citation>
    <scope>NUCLEOTIDE SEQUENCE [LARGE SCALE GENOMIC DNA]</scope>
    <source>
        <strain evidence="4 5">DSM 15597</strain>
    </source>
</reference>
<name>A0A2A9CQS7_9ACTN</name>
<evidence type="ECO:0000313" key="4">
    <source>
        <dbReference type="EMBL" id="PFG16698.1"/>
    </source>
</evidence>
<accession>A0A2A9CQS7</accession>
<keyword evidence="5" id="KW-1185">Reference proteome</keyword>
<feature type="transmembrane region" description="Helical" evidence="2">
    <location>
        <begin position="18"/>
        <end position="51"/>
    </location>
</feature>
<feature type="transmembrane region" description="Helical" evidence="2">
    <location>
        <begin position="250"/>
        <end position="271"/>
    </location>
</feature>
<feature type="transmembrane region" description="Helical" evidence="2">
    <location>
        <begin position="152"/>
        <end position="173"/>
    </location>
</feature>
<feature type="domain" description="Glycerophosphoryl diester phosphodiesterase membrane" evidence="3">
    <location>
        <begin position="160"/>
        <end position="290"/>
    </location>
</feature>
<feature type="compositionally biased region" description="Pro residues" evidence="1">
    <location>
        <begin position="325"/>
        <end position="334"/>
    </location>
</feature>
<evidence type="ECO:0000313" key="5">
    <source>
        <dbReference type="Proteomes" id="UP000226079"/>
    </source>
</evidence>
<evidence type="ECO:0000259" key="3">
    <source>
        <dbReference type="Pfam" id="PF10110"/>
    </source>
</evidence>
<protein>
    <submittedName>
        <fullName evidence="4">Glycerophosphoryl diester phosphodiesterase family protein</fullName>
    </submittedName>
</protein>
<feature type="transmembrane region" description="Helical" evidence="2">
    <location>
        <begin position="205"/>
        <end position="230"/>
    </location>
</feature>
<feature type="compositionally biased region" description="Low complexity" evidence="1">
    <location>
        <begin position="313"/>
        <end position="324"/>
    </location>
</feature>
<comment type="caution">
    <text evidence="4">The sequence shown here is derived from an EMBL/GenBank/DDBJ whole genome shotgun (WGS) entry which is preliminary data.</text>
</comment>
<keyword evidence="2" id="KW-1133">Transmembrane helix</keyword>
<sequence length="375" mass="39420">MDLTGVFAGTFNAFKQRLWLLVLISLLPTLVSIAFVVIVGLGTAGLVGAAIANPRSLWASVPGLVIAMIAGIFVIALAAIKAQGMTTLAAYEIAQGQRPDFAGVWKRNSGFLPRMAPVIAIFFVAFAALYAAFIALFVSIVGSLDGNSGARAAGSFALLFLLIIALIPIGIFIQTKLLYTVPAIAIEQAGGIDGMKRSWTLTRGAFWRTFGYYFVGSLAVGVIAYVVSFVAQIPLLSVRGLERYGDPSQAAAAVAAIMPIYLIVASIQLLLQLVTQPFIYTYVAYMFVDQVRRVEQPPAAAWGGYGQPGPQGGYYAAPGQGYPQPGQPYPPQPAPGSQGYPQPPQPGPAPEAGPQPGNGQPPTPPQTGGWQPPQG</sequence>
<gene>
    <name evidence="4" type="ORF">ATK74_1251</name>
</gene>
<dbReference type="Proteomes" id="UP000226079">
    <property type="component" value="Unassembled WGS sequence"/>
</dbReference>
<proteinExistence type="predicted"/>
<feature type="transmembrane region" description="Helical" evidence="2">
    <location>
        <begin position="57"/>
        <end position="80"/>
    </location>
</feature>
<keyword evidence="2" id="KW-0812">Transmembrane</keyword>
<dbReference type="Pfam" id="PF10110">
    <property type="entry name" value="GPDPase_memb"/>
    <property type="match status" value="1"/>
</dbReference>
<dbReference type="InterPro" id="IPR018476">
    <property type="entry name" value="GlyceroP-diester-Pdiesterase_M"/>
</dbReference>
<keyword evidence="2" id="KW-0472">Membrane</keyword>
<feature type="compositionally biased region" description="Low complexity" evidence="1">
    <location>
        <begin position="366"/>
        <end position="375"/>
    </location>
</feature>
<dbReference type="AlphaFoldDB" id="A0A2A9CQS7"/>
<evidence type="ECO:0000256" key="2">
    <source>
        <dbReference type="SAM" id="Phobius"/>
    </source>
</evidence>
<feature type="region of interest" description="Disordered" evidence="1">
    <location>
        <begin position="313"/>
        <end position="375"/>
    </location>
</feature>